<comment type="similarity">
    <text evidence="1">Belongs to the alkylbase DNA glycosidase AlkA family.</text>
</comment>
<dbReference type="InterPro" id="IPR051912">
    <property type="entry name" value="Alkylbase_DNA_Glycosylase/TA"/>
</dbReference>
<dbReference type="EMBL" id="CAESAN010000055">
    <property type="protein sequence ID" value="CAB4343308.1"/>
    <property type="molecule type" value="Genomic_DNA"/>
</dbReference>
<reference evidence="5" key="1">
    <citation type="submission" date="2020-05" db="EMBL/GenBank/DDBJ databases">
        <authorList>
            <person name="Chiriac C."/>
            <person name="Salcher M."/>
            <person name="Ghai R."/>
            <person name="Kavagutti S V."/>
        </authorList>
    </citation>
    <scope>NUCLEOTIDE SEQUENCE</scope>
</reference>
<dbReference type="GO" id="GO:0006285">
    <property type="term" value="P:base-excision repair, AP site formation"/>
    <property type="evidence" value="ECO:0007669"/>
    <property type="project" value="TreeGrafter"/>
</dbReference>
<dbReference type="CDD" id="cd00056">
    <property type="entry name" value="ENDO3c"/>
    <property type="match status" value="1"/>
</dbReference>
<feature type="domain" description="HhH-GPD" evidence="4">
    <location>
        <begin position="32"/>
        <end position="187"/>
    </location>
</feature>
<proteinExistence type="inferred from homology"/>
<evidence type="ECO:0000259" key="4">
    <source>
        <dbReference type="SMART" id="SM00478"/>
    </source>
</evidence>
<dbReference type="Gene3D" id="1.10.340.30">
    <property type="entry name" value="Hypothetical protein, domain 2"/>
    <property type="match status" value="1"/>
</dbReference>
<dbReference type="GO" id="GO:0043916">
    <property type="term" value="F:DNA-7-methylguanine glycosylase activity"/>
    <property type="evidence" value="ECO:0007669"/>
    <property type="project" value="TreeGrafter"/>
</dbReference>
<dbReference type="PANTHER" id="PTHR43003:SF5">
    <property type="entry name" value="DNA-3-METHYLADENINE GLYCOSYLASE"/>
    <property type="match status" value="1"/>
</dbReference>
<evidence type="ECO:0000256" key="2">
    <source>
        <dbReference type="ARBA" id="ARBA00022763"/>
    </source>
</evidence>
<dbReference type="GO" id="GO:0008725">
    <property type="term" value="F:DNA-3-methyladenine glycosylase activity"/>
    <property type="evidence" value="ECO:0007669"/>
    <property type="project" value="TreeGrafter"/>
</dbReference>
<name>A0A6J5ZPC0_9ZZZZ</name>
<keyword evidence="2" id="KW-0227">DNA damage</keyword>
<dbReference type="FunFam" id="1.10.340.30:FF:000004">
    <property type="entry name" value="DNA-3-methyladenine glycosylase II"/>
    <property type="match status" value="1"/>
</dbReference>
<gene>
    <name evidence="5" type="ORF">UFOPK3547_00788</name>
</gene>
<dbReference type="AlphaFoldDB" id="A0A6J5ZPC0"/>
<evidence type="ECO:0000256" key="1">
    <source>
        <dbReference type="ARBA" id="ARBA00010817"/>
    </source>
</evidence>
<dbReference type="Pfam" id="PF00730">
    <property type="entry name" value="HhH-GPD"/>
    <property type="match status" value="1"/>
</dbReference>
<dbReference type="SMART" id="SM00478">
    <property type="entry name" value="ENDO3c"/>
    <property type="match status" value="1"/>
</dbReference>
<dbReference type="InterPro" id="IPR011257">
    <property type="entry name" value="DNA_glycosylase"/>
</dbReference>
<dbReference type="InterPro" id="IPR003265">
    <property type="entry name" value="HhH-GPD_domain"/>
</dbReference>
<dbReference type="GO" id="GO:0032131">
    <property type="term" value="F:alkylated DNA binding"/>
    <property type="evidence" value="ECO:0007669"/>
    <property type="project" value="TreeGrafter"/>
</dbReference>
<sequence>MLAQLLEAHDVLLVEENDREQEHYAALVRTIVGQQLSNHVVAILWGRLLERFGGRPPTPAEILADDPEELRAAVGLSGSKVSYLRSLAEQVESGAVDLEHVSELSDEEIVAELTTIRGIGEWSAHMFLMFQLGRPDVLPWGDLAICKGVEKAYGLKETPKRAALEELAERWRPHRSAACRVIWWTIDRPEG</sequence>
<dbReference type="GO" id="GO:0032993">
    <property type="term" value="C:protein-DNA complex"/>
    <property type="evidence" value="ECO:0007669"/>
    <property type="project" value="TreeGrafter"/>
</dbReference>
<dbReference type="GO" id="GO:0006307">
    <property type="term" value="P:DNA alkylation repair"/>
    <property type="evidence" value="ECO:0007669"/>
    <property type="project" value="TreeGrafter"/>
</dbReference>
<organism evidence="5">
    <name type="scientific">freshwater metagenome</name>
    <dbReference type="NCBI Taxonomy" id="449393"/>
    <lineage>
        <taxon>unclassified sequences</taxon>
        <taxon>metagenomes</taxon>
        <taxon>ecological metagenomes</taxon>
    </lineage>
</organism>
<dbReference type="PANTHER" id="PTHR43003">
    <property type="entry name" value="DNA-3-METHYLADENINE GLYCOSYLASE"/>
    <property type="match status" value="1"/>
</dbReference>
<keyword evidence="3" id="KW-0234">DNA repair</keyword>
<dbReference type="Gene3D" id="1.10.1670.40">
    <property type="match status" value="1"/>
</dbReference>
<protein>
    <submittedName>
        <fullName evidence="5">Unannotated protein</fullName>
    </submittedName>
</protein>
<dbReference type="SUPFAM" id="SSF48150">
    <property type="entry name" value="DNA-glycosylase"/>
    <property type="match status" value="1"/>
</dbReference>
<evidence type="ECO:0000313" key="5">
    <source>
        <dbReference type="EMBL" id="CAB4343308.1"/>
    </source>
</evidence>
<evidence type="ECO:0000256" key="3">
    <source>
        <dbReference type="ARBA" id="ARBA00023204"/>
    </source>
</evidence>
<accession>A0A6J5ZPC0</accession>